<protein>
    <submittedName>
        <fullName evidence="1">Uncharacterized protein</fullName>
    </submittedName>
</protein>
<dbReference type="Proteomes" id="UP000799438">
    <property type="component" value="Unassembled WGS sequence"/>
</dbReference>
<evidence type="ECO:0000313" key="2">
    <source>
        <dbReference type="Proteomes" id="UP000799438"/>
    </source>
</evidence>
<evidence type="ECO:0000313" key="1">
    <source>
        <dbReference type="EMBL" id="KAF2140373.1"/>
    </source>
</evidence>
<dbReference type="RefSeq" id="XP_033396086.1">
    <property type="nucleotide sequence ID" value="XM_033546830.1"/>
</dbReference>
<accession>A0A6A6BAI7</accession>
<dbReference type="EMBL" id="ML995490">
    <property type="protein sequence ID" value="KAF2140373.1"/>
    <property type="molecule type" value="Genomic_DNA"/>
</dbReference>
<sequence>MLGLPRTPYYTRAKKTLGQFRHARQRFESCPSVRPPVRPAKLNQPPPYCTVLTARTPTASPPPRAGRWRWVPCGLRVAGSRYVRQQNWRRRRPRIAIALAWLDKGGTGFCAAIMLLSPCGLFSLVRRAARALGACPPARSLAPRPGWVRAGEGAVARACLLPLLAWACVRARLLPPLFQTQAVLGLLWGRAGRVCTVPT</sequence>
<organism evidence="1 2">
    <name type="scientific">Aplosporella prunicola CBS 121167</name>
    <dbReference type="NCBI Taxonomy" id="1176127"/>
    <lineage>
        <taxon>Eukaryota</taxon>
        <taxon>Fungi</taxon>
        <taxon>Dikarya</taxon>
        <taxon>Ascomycota</taxon>
        <taxon>Pezizomycotina</taxon>
        <taxon>Dothideomycetes</taxon>
        <taxon>Dothideomycetes incertae sedis</taxon>
        <taxon>Botryosphaeriales</taxon>
        <taxon>Aplosporellaceae</taxon>
        <taxon>Aplosporella</taxon>
    </lineage>
</organism>
<reference evidence="1" key="1">
    <citation type="journal article" date="2020" name="Stud. Mycol.">
        <title>101 Dothideomycetes genomes: a test case for predicting lifestyles and emergence of pathogens.</title>
        <authorList>
            <person name="Haridas S."/>
            <person name="Albert R."/>
            <person name="Binder M."/>
            <person name="Bloem J."/>
            <person name="Labutti K."/>
            <person name="Salamov A."/>
            <person name="Andreopoulos B."/>
            <person name="Baker S."/>
            <person name="Barry K."/>
            <person name="Bills G."/>
            <person name="Bluhm B."/>
            <person name="Cannon C."/>
            <person name="Castanera R."/>
            <person name="Culley D."/>
            <person name="Daum C."/>
            <person name="Ezra D."/>
            <person name="Gonzalez J."/>
            <person name="Henrissat B."/>
            <person name="Kuo A."/>
            <person name="Liang C."/>
            <person name="Lipzen A."/>
            <person name="Lutzoni F."/>
            <person name="Magnuson J."/>
            <person name="Mondo S."/>
            <person name="Nolan M."/>
            <person name="Ohm R."/>
            <person name="Pangilinan J."/>
            <person name="Park H.-J."/>
            <person name="Ramirez L."/>
            <person name="Alfaro M."/>
            <person name="Sun H."/>
            <person name="Tritt A."/>
            <person name="Yoshinaga Y."/>
            <person name="Zwiers L.-H."/>
            <person name="Turgeon B."/>
            <person name="Goodwin S."/>
            <person name="Spatafora J."/>
            <person name="Crous P."/>
            <person name="Grigoriev I."/>
        </authorList>
    </citation>
    <scope>NUCLEOTIDE SEQUENCE</scope>
    <source>
        <strain evidence="1">CBS 121167</strain>
    </source>
</reference>
<dbReference type="GeneID" id="54304337"/>
<keyword evidence="2" id="KW-1185">Reference proteome</keyword>
<proteinExistence type="predicted"/>
<dbReference type="AlphaFoldDB" id="A0A6A6BAI7"/>
<name>A0A6A6BAI7_9PEZI</name>
<gene>
    <name evidence="1" type="ORF">K452DRAFT_54888</name>
</gene>